<reference evidence="2" key="1">
    <citation type="journal article" date="2019" name="Int. J. Syst. Evol. Microbiol.">
        <title>The Global Catalogue of Microorganisms (GCM) 10K type strain sequencing project: providing services to taxonomists for standard genome sequencing and annotation.</title>
        <authorList>
            <consortium name="The Broad Institute Genomics Platform"/>
            <consortium name="The Broad Institute Genome Sequencing Center for Infectious Disease"/>
            <person name="Wu L."/>
            <person name="Ma J."/>
        </authorList>
    </citation>
    <scope>NUCLEOTIDE SEQUENCE [LARGE SCALE GENOMIC DNA]</scope>
    <source>
        <strain evidence="2">JCM 9651</strain>
    </source>
</reference>
<dbReference type="RefSeq" id="WP_345041414.1">
    <property type="nucleotide sequence ID" value="NZ_BAAAYL010000001.1"/>
</dbReference>
<protein>
    <recommendedName>
        <fullName evidence="3">ACT domain-containing protein</fullName>
    </recommendedName>
</protein>
<proteinExistence type="predicted"/>
<evidence type="ECO:0008006" key="3">
    <source>
        <dbReference type="Google" id="ProtNLM"/>
    </source>
</evidence>
<dbReference type="EMBL" id="BAAAYL010000001">
    <property type="protein sequence ID" value="GAA3376686.1"/>
    <property type="molecule type" value="Genomic_DNA"/>
</dbReference>
<keyword evidence="2" id="KW-1185">Reference proteome</keyword>
<comment type="caution">
    <text evidence="1">The sequence shown here is derived from an EMBL/GenBank/DDBJ whole genome shotgun (WGS) entry which is preliminary data.</text>
</comment>
<dbReference type="Proteomes" id="UP001499990">
    <property type="component" value="Unassembled WGS sequence"/>
</dbReference>
<evidence type="ECO:0000313" key="2">
    <source>
        <dbReference type="Proteomes" id="UP001499990"/>
    </source>
</evidence>
<organism evidence="1 2">
    <name type="scientific">Streptomyces sannanensis</name>
    <dbReference type="NCBI Taxonomy" id="285536"/>
    <lineage>
        <taxon>Bacteria</taxon>
        <taxon>Bacillati</taxon>
        <taxon>Actinomycetota</taxon>
        <taxon>Actinomycetes</taxon>
        <taxon>Kitasatosporales</taxon>
        <taxon>Streptomycetaceae</taxon>
        <taxon>Streptomyces</taxon>
    </lineage>
</organism>
<accession>A0ABP6SHS5</accession>
<name>A0ABP6SHS5_9ACTN</name>
<gene>
    <name evidence="1" type="ORF">GCM10020367_49350</name>
</gene>
<evidence type="ECO:0000313" key="1">
    <source>
        <dbReference type="EMBL" id="GAA3376686.1"/>
    </source>
</evidence>
<sequence>MEHARLTVTLRHSPGALARLAVTLNSQRVLGLTYDAAPANAARAVVQVVRPDAVRAQEKLRRLVDVIDVAVEHG</sequence>